<proteinExistence type="predicted"/>
<evidence type="ECO:0000313" key="2">
    <source>
        <dbReference type="Proteomes" id="UP000017836"/>
    </source>
</evidence>
<gene>
    <name evidence="1" type="ORF">AMTR_s00022p00204420</name>
</gene>
<evidence type="ECO:0000313" key="1">
    <source>
        <dbReference type="EMBL" id="ERN11640.1"/>
    </source>
</evidence>
<dbReference type="AlphaFoldDB" id="W1PWD0"/>
<dbReference type="HOGENOM" id="CLU_2657756_0_0_1"/>
<organism evidence="1 2">
    <name type="scientific">Amborella trichopoda</name>
    <dbReference type="NCBI Taxonomy" id="13333"/>
    <lineage>
        <taxon>Eukaryota</taxon>
        <taxon>Viridiplantae</taxon>
        <taxon>Streptophyta</taxon>
        <taxon>Embryophyta</taxon>
        <taxon>Tracheophyta</taxon>
        <taxon>Spermatophyta</taxon>
        <taxon>Magnoliopsida</taxon>
        <taxon>Amborellales</taxon>
        <taxon>Amborellaceae</taxon>
        <taxon>Amborella</taxon>
    </lineage>
</organism>
<reference evidence="2" key="1">
    <citation type="journal article" date="2013" name="Science">
        <title>The Amborella genome and the evolution of flowering plants.</title>
        <authorList>
            <consortium name="Amborella Genome Project"/>
        </authorList>
    </citation>
    <scope>NUCLEOTIDE SEQUENCE [LARGE SCALE GENOMIC DNA]</scope>
</reference>
<dbReference type="EMBL" id="KI392687">
    <property type="protein sequence ID" value="ERN11640.1"/>
    <property type="molecule type" value="Genomic_DNA"/>
</dbReference>
<dbReference type="Gramene" id="ERN11640">
    <property type="protein sequence ID" value="ERN11640"/>
    <property type="gene ID" value="AMTR_s00022p00204420"/>
</dbReference>
<accession>W1PWD0</accession>
<protein>
    <submittedName>
        <fullName evidence="1">Uncharacterized protein</fullName>
    </submittedName>
</protein>
<dbReference type="Proteomes" id="UP000017836">
    <property type="component" value="Unassembled WGS sequence"/>
</dbReference>
<sequence length="76" mass="8710">MIRPDVDEIHESSMAIKLGKEHNGVGLRLRVLNPLKTWSSERNKESRRMTLEAEELGDLRGRKIRSLINLRSGSDL</sequence>
<keyword evidence="2" id="KW-1185">Reference proteome</keyword>
<name>W1PWD0_AMBTC</name>